<dbReference type="Pfam" id="PF12652">
    <property type="entry name" value="CotJB"/>
    <property type="match status" value="1"/>
</dbReference>
<keyword evidence="2" id="KW-0946">Virion</keyword>
<accession>A0A4S2DNN5</accession>
<dbReference type="EMBL" id="SRYR01000001">
    <property type="protein sequence ID" value="TGY43725.1"/>
    <property type="molecule type" value="Genomic_DNA"/>
</dbReference>
<dbReference type="RefSeq" id="WP_136004336.1">
    <property type="nucleotide sequence ID" value="NZ_SRYR01000001.1"/>
</dbReference>
<evidence type="ECO:0000259" key="1">
    <source>
        <dbReference type="Pfam" id="PF12652"/>
    </source>
</evidence>
<keyword evidence="3" id="KW-1185">Reference proteome</keyword>
<evidence type="ECO:0000313" key="3">
    <source>
        <dbReference type="Proteomes" id="UP000306888"/>
    </source>
</evidence>
<comment type="caution">
    <text evidence="2">The sequence shown here is derived from an EMBL/GenBank/DDBJ whole genome shotgun (WGS) entry which is preliminary data.</text>
</comment>
<gene>
    <name evidence="2" type="ORF">E5347_02615</name>
</gene>
<feature type="domain" description="Protein CotJB" evidence="1">
    <location>
        <begin position="5"/>
        <end position="80"/>
    </location>
</feature>
<dbReference type="InterPro" id="IPR024207">
    <property type="entry name" value="CotJB_dom"/>
</dbReference>
<proteinExistence type="predicted"/>
<sequence>MNKSEYLDTIQKLQFFAVDLNLYLDNFPNCEKAKKDFETISCELNKVIWDYEKEYGPLTNFGRAYFQNPEAWVNSPWPWENDRR</sequence>
<dbReference type="OrthoDB" id="9804099at2"/>
<protein>
    <submittedName>
        <fullName evidence="2">Spore coat protein CotJB</fullName>
    </submittedName>
</protein>
<dbReference type="AlphaFoldDB" id="A0A4S2DNN5"/>
<name>A0A4S2DNN5_9CLOT</name>
<reference evidence="2 3" key="1">
    <citation type="submission" date="2019-04" db="EMBL/GenBank/DDBJ databases">
        <title>Microbes associate with the intestines of laboratory mice.</title>
        <authorList>
            <person name="Navarre W."/>
            <person name="Wong E."/>
            <person name="Huang K."/>
            <person name="Tropini C."/>
            <person name="Ng K."/>
            <person name="Yu B."/>
        </authorList>
    </citation>
    <scope>NUCLEOTIDE SEQUENCE [LARGE SCALE GENOMIC DNA]</scope>
    <source>
        <strain evidence="2 3">NM50_B9-20</strain>
    </source>
</reference>
<organism evidence="2 3">
    <name type="scientific">Clostridium sartagoforme</name>
    <dbReference type="NCBI Taxonomy" id="84031"/>
    <lineage>
        <taxon>Bacteria</taxon>
        <taxon>Bacillati</taxon>
        <taxon>Bacillota</taxon>
        <taxon>Clostridia</taxon>
        <taxon>Eubacteriales</taxon>
        <taxon>Clostridiaceae</taxon>
        <taxon>Clostridium</taxon>
    </lineage>
</organism>
<evidence type="ECO:0000313" key="2">
    <source>
        <dbReference type="EMBL" id="TGY43725.1"/>
    </source>
</evidence>
<keyword evidence="2" id="KW-0167">Capsid protein</keyword>
<dbReference type="Proteomes" id="UP000306888">
    <property type="component" value="Unassembled WGS sequence"/>
</dbReference>